<dbReference type="PANTHER" id="PTHR47967:SF69">
    <property type="entry name" value="ASPARTIC PROTEINASE NANA, CHLOROPLAST"/>
    <property type="match status" value="1"/>
</dbReference>
<evidence type="ECO:0000256" key="2">
    <source>
        <dbReference type="ARBA" id="ARBA00022670"/>
    </source>
</evidence>
<dbReference type="PROSITE" id="PS00141">
    <property type="entry name" value="ASP_PROTEASE"/>
    <property type="match status" value="1"/>
</dbReference>
<dbReference type="CDD" id="cd05476">
    <property type="entry name" value="pepsin_A_like_plant"/>
    <property type="match status" value="1"/>
</dbReference>
<keyword evidence="8" id="KW-0732">Signal</keyword>
<dbReference type="InterPro" id="IPR051708">
    <property type="entry name" value="Plant_Aspart_Prot_A1"/>
</dbReference>
<dbReference type="Pfam" id="PF14541">
    <property type="entry name" value="TAXi_C"/>
    <property type="match status" value="1"/>
</dbReference>
<evidence type="ECO:0000313" key="11">
    <source>
        <dbReference type="Proteomes" id="UP000834106"/>
    </source>
</evidence>
<keyword evidence="2 7" id="KW-0645">Protease</keyword>
<comment type="similarity">
    <text evidence="1 7">Belongs to the peptidase A1 family.</text>
</comment>
<name>A0AAD1YZV1_9LAMI</name>
<dbReference type="InterPro" id="IPR001969">
    <property type="entry name" value="Aspartic_peptidase_AS"/>
</dbReference>
<evidence type="ECO:0000313" key="10">
    <source>
        <dbReference type="EMBL" id="CAI9760478.1"/>
    </source>
</evidence>
<dbReference type="GO" id="GO:0004190">
    <property type="term" value="F:aspartic-type endopeptidase activity"/>
    <property type="evidence" value="ECO:0007669"/>
    <property type="project" value="UniProtKB-KW"/>
</dbReference>
<feature type="domain" description="Peptidase A1" evidence="9">
    <location>
        <begin position="112"/>
        <end position="470"/>
    </location>
</feature>
<dbReference type="PANTHER" id="PTHR47967">
    <property type="entry name" value="OS07G0603500 PROTEIN-RELATED"/>
    <property type="match status" value="1"/>
</dbReference>
<proteinExistence type="inferred from homology"/>
<dbReference type="Gene3D" id="2.40.70.10">
    <property type="entry name" value="Acid Proteases"/>
    <property type="match status" value="2"/>
</dbReference>
<reference evidence="10" key="1">
    <citation type="submission" date="2023-05" db="EMBL/GenBank/DDBJ databases">
        <authorList>
            <person name="Huff M."/>
        </authorList>
    </citation>
    <scope>NUCLEOTIDE SEQUENCE</scope>
</reference>
<keyword evidence="11" id="KW-1185">Reference proteome</keyword>
<protein>
    <recommendedName>
        <fullName evidence="9">Peptidase A1 domain-containing protein</fullName>
    </recommendedName>
</protein>
<dbReference type="InterPro" id="IPR033121">
    <property type="entry name" value="PEPTIDASE_A1"/>
</dbReference>
<evidence type="ECO:0000256" key="4">
    <source>
        <dbReference type="ARBA" id="ARBA00022801"/>
    </source>
</evidence>
<keyword evidence="5" id="KW-0325">Glycoprotein</keyword>
<evidence type="ECO:0000256" key="6">
    <source>
        <dbReference type="PIRSR" id="PIRSR601461-1"/>
    </source>
</evidence>
<dbReference type="InterPro" id="IPR001461">
    <property type="entry name" value="Aspartic_peptidase_A1"/>
</dbReference>
<dbReference type="AlphaFoldDB" id="A0AAD1YZV1"/>
<dbReference type="FunFam" id="2.40.70.10:FF:000033">
    <property type="entry name" value="Aspartyl protease family protein"/>
    <property type="match status" value="1"/>
</dbReference>
<dbReference type="Proteomes" id="UP000834106">
    <property type="component" value="Chromosome 4"/>
</dbReference>
<sequence>MATYRLERGSFLFIFLFLAVIFLAEFSQGDEKPIGTKLEMIHRNNFRRAKGMPPITRFEHLRQLLDRDIIRHQKNRNRRQALECGNAQQTCTNNVSGDMKMYSGADFGVGEYYVSLSVGSPAQKVVLIADTGSDLTWVKCNYWCNGTSCGEKFRKLRVFHADQSSSFNTVPCSSEMCENELIDLASLPEQCPSLQSPCAYEYRYLSGEPTRGIFANETITFAQTNGEEAKILNMLVGCSNPSDFENYEGADGVLGLGYNNYSLALRAVNKFGGKFSYCLVDHWSTQNVSSHLIFGSHESIESIKTLNGTQRTELVLRNSSGYGVNIKGISVGTKMLKIPDEVWDVKSGGGMTLDSGTSLTFLTKPAYDPVMAALTPSLKNFARLNLTGQPEFCFDSKGYNESLVPRLAIHFADGVQFEPPVENYVIDVADGQKCLGFVQMTWPDQSIIGNIMQQNHFWEFDLANVLDNIILKEKQDGEGEATTTYKRAESEPAPQVYELRKIEDVLQVAAQPLDEVHRIDNGSVQVAMALLIESTG</sequence>
<dbReference type="SUPFAM" id="SSF50630">
    <property type="entry name" value="Acid proteases"/>
    <property type="match status" value="1"/>
</dbReference>
<dbReference type="InterPro" id="IPR034161">
    <property type="entry name" value="Pepsin-like_plant"/>
</dbReference>
<dbReference type="GO" id="GO:0006508">
    <property type="term" value="P:proteolysis"/>
    <property type="evidence" value="ECO:0007669"/>
    <property type="project" value="UniProtKB-KW"/>
</dbReference>
<feature type="signal peptide" evidence="8">
    <location>
        <begin position="1"/>
        <end position="29"/>
    </location>
</feature>
<evidence type="ECO:0000256" key="7">
    <source>
        <dbReference type="RuleBase" id="RU000454"/>
    </source>
</evidence>
<evidence type="ECO:0000259" key="9">
    <source>
        <dbReference type="PROSITE" id="PS51767"/>
    </source>
</evidence>
<dbReference type="InterPro" id="IPR032799">
    <property type="entry name" value="TAXi_C"/>
</dbReference>
<keyword evidence="4 7" id="KW-0378">Hydrolase</keyword>
<evidence type="ECO:0000256" key="5">
    <source>
        <dbReference type="ARBA" id="ARBA00023180"/>
    </source>
</evidence>
<evidence type="ECO:0000256" key="3">
    <source>
        <dbReference type="ARBA" id="ARBA00022750"/>
    </source>
</evidence>
<dbReference type="PROSITE" id="PS51767">
    <property type="entry name" value="PEPTIDASE_A1"/>
    <property type="match status" value="1"/>
</dbReference>
<feature type="active site" evidence="6">
    <location>
        <position position="130"/>
    </location>
</feature>
<dbReference type="InterPro" id="IPR032861">
    <property type="entry name" value="TAXi_N"/>
</dbReference>
<keyword evidence="3 7" id="KW-0064">Aspartyl protease</keyword>
<dbReference type="PRINTS" id="PR00792">
    <property type="entry name" value="PEPSIN"/>
</dbReference>
<evidence type="ECO:0000256" key="8">
    <source>
        <dbReference type="SAM" id="SignalP"/>
    </source>
</evidence>
<organism evidence="10 11">
    <name type="scientific">Fraxinus pennsylvanica</name>
    <dbReference type="NCBI Taxonomy" id="56036"/>
    <lineage>
        <taxon>Eukaryota</taxon>
        <taxon>Viridiplantae</taxon>
        <taxon>Streptophyta</taxon>
        <taxon>Embryophyta</taxon>
        <taxon>Tracheophyta</taxon>
        <taxon>Spermatophyta</taxon>
        <taxon>Magnoliopsida</taxon>
        <taxon>eudicotyledons</taxon>
        <taxon>Gunneridae</taxon>
        <taxon>Pentapetalae</taxon>
        <taxon>asterids</taxon>
        <taxon>lamiids</taxon>
        <taxon>Lamiales</taxon>
        <taxon>Oleaceae</taxon>
        <taxon>Oleeae</taxon>
        <taxon>Fraxinus</taxon>
    </lineage>
</organism>
<feature type="active site" evidence="6">
    <location>
        <position position="354"/>
    </location>
</feature>
<gene>
    <name evidence="10" type="ORF">FPE_LOCUS7908</name>
</gene>
<evidence type="ECO:0000256" key="1">
    <source>
        <dbReference type="ARBA" id="ARBA00007447"/>
    </source>
</evidence>
<feature type="chain" id="PRO_5042265801" description="Peptidase A1 domain-containing protein" evidence="8">
    <location>
        <begin position="30"/>
        <end position="536"/>
    </location>
</feature>
<dbReference type="EMBL" id="OU503039">
    <property type="protein sequence ID" value="CAI9760478.1"/>
    <property type="molecule type" value="Genomic_DNA"/>
</dbReference>
<dbReference type="InterPro" id="IPR021109">
    <property type="entry name" value="Peptidase_aspartic_dom_sf"/>
</dbReference>
<accession>A0AAD1YZV1</accession>
<dbReference type="Pfam" id="PF14543">
    <property type="entry name" value="TAXi_N"/>
    <property type="match status" value="1"/>
</dbReference>